<dbReference type="PANTHER" id="PTHR30336">
    <property type="entry name" value="INNER MEMBRANE PROTEIN, PROBABLE PERMEASE"/>
    <property type="match status" value="1"/>
</dbReference>
<gene>
    <name evidence="3" type="ORF">GCM10007916_21060</name>
</gene>
<dbReference type="InterPro" id="IPR051599">
    <property type="entry name" value="Cell_Envelope_Assoc"/>
</dbReference>
<dbReference type="Proteomes" id="UP001157353">
    <property type="component" value="Unassembled WGS sequence"/>
</dbReference>
<feature type="transmembrane region" description="Helical" evidence="1">
    <location>
        <begin position="45"/>
        <end position="63"/>
    </location>
</feature>
<feature type="domain" description="DUF218" evidence="2">
    <location>
        <begin position="87"/>
        <end position="250"/>
    </location>
</feature>
<accession>A0ABQ6E0X3</accession>
<evidence type="ECO:0000259" key="2">
    <source>
        <dbReference type="Pfam" id="PF02698"/>
    </source>
</evidence>
<keyword evidence="4" id="KW-1185">Reference proteome</keyword>
<evidence type="ECO:0000313" key="3">
    <source>
        <dbReference type="EMBL" id="GLS91038.1"/>
    </source>
</evidence>
<dbReference type="Pfam" id="PF02698">
    <property type="entry name" value="DUF218"/>
    <property type="match status" value="1"/>
</dbReference>
<proteinExistence type="predicted"/>
<keyword evidence="1" id="KW-0472">Membrane</keyword>
<evidence type="ECO:0000313" key="4">
    <source>
        <dbReference type="Proteomes" id="UP001157353"/>
    </source>
</evidence>
<feature type="transmembrane region" description="Helical" evidence="1">
    <location>
        <begin position="12"/>
        <end position="36"/>
    </location>
</feature>
<sequence>MDSTMLFLAKKWIGGLLMPLPLFLSVFLIALILLFFTQKQKTAKLLLLFSFAFIFLLSLMPVSERLAHHVERKHLPILQHNAAQNFDYILLLGSGGIADPSLPVNSQLSAVANSRFLEALRLFQANRNATLVVSGANFGDIKSHAQMMQEMAIVMGIPARQIMKLDNNLDTDDEAKKMSHIIRGKKSVLVTSATHMDRALNLFYKYGTAPTAAPTNYLAKNRLGETPSSYYIPNSYYLYKSKTAWHEYIGALQNWIKSFL</sequence>
<name>A0ABQ6E0X3_9GAMM</name>
<protein>
    <submittedName>
        <fullName evidence="3">Membrane protein</fullName>
    </submittedName>
</protein>
<keyword evidence="1" id="KW-0812">Transmembrane</keyword>
<dbReference type="CDD" id="cd06259">
    <property type="entry name" value="YdcF-like"/>
    <property type="match status" value="1"/>
</dbReference>
<evidence type="ECO:0000256" key="1">
    <source>
        <dbReference type="SAM" id="Phobius"/>
    </source>
</evidence>
<dbReference type="PANTHER" id="PTHR30336:SF4">
    <property type="entry name" value="ENVELOPE BIOGENESIS FACTOR ELYC"/>
    <property type="match status" value="1"/>
</dbReference>
<dbReference type="EMBL" id="BSPQ01000009">
    <property type="protein sequence ID" value="GLS91038.1"/>
    <property type="molecule type" value="Genomic_DNA"/>
</dbReference>
<reference evidence="4" key="1">
    <citation type="journal article" date="2019" name="Int. J. Syst. Evol. Microbiol.">
        <title>The Global Catalogue of Microorganisms (GCM) 10K type strain sequencing project: providing services to taxonomists for standard genome sequencing and annotation.</title>
        <authorList>
            <consortium name="The Broad Institute Genomics Platform"/>
            <consortium name="The Broad Institute Genome Sequencing Center for Infectious Disease"/>
            <person name="Wu L."/>
            <person name="Ma J."/>
        </authorList>
    </citation>
    <scope>NUCLEOTIDE SEQUENCE [LARGE SCALE GENOMIC DNA]</scope>
    <source>
        <strain evidence="4">NBRC 103166</strain>
    </source>
</reference>
<dbReference type="InterPro" id="IPR003848">
    <property type="entry name" value="DUF218"/>
</dbReference>
<comment type="caution">
    <text evidence="3">The sequence shown here is derived from an EMBL/GenBank/DDBJ whole genome shotgun (WGS) entry which is preliminary data.</text>
</comment>
<keyword evidence="1" id="KW-1133">Transmembrane helix</keyword>
<organism evidence="3 4">
    <name type="scientific">Psychromonas marina</name>
    <dbReference type="NCBI Taxonomy" id="88364"/>
    <lineage>
        <taxon>Bacteria</taxon>
        <taxon>Pseudomonadati</taxon>
        <taxon>Pseudomonadota</taxon>
        <taxon>Gammaproteobacteria</taxon>
        <taxon>Alteromonadales</taxon>
        <taxon>Psychromonadaceae</taxon>
        <taxon>Psychromonas</taxon>
    </lineage>
</organism>